<dbReference type="InterPro" id="IPR001303">
    <property type="entry name" value="Aldolase_II/adducin_N"/>
</dbReference>
<dbReference type="GO" id="GO:0046872">
    <property type="term" value="F:metal ion binding"/>
    <property type="evidence" value="ECO:0007669"/>
    <property type="project" value="UniProtKB-KW"/>
</dbReference>
<evidence type="ECO:0000313" key="4">
    <source>
        <dbReference type="EMBL" id="HIZ89305.1"/>
    </source>
</evidence>
<evidence type="ECO:0000256" key="2">
    <source>
        <dbReference type="ARBA" id="ARBA00023239"/>
    </source>
</evidence>
<dbReference type="GO" id="GO:0019323">
    <property type="term" value="P:pentose catabolic process"/>
    <property type="evidence" value="ECO:0007669"/>
    <property type="project" value="TreeGrafter"/>
</dbReference>
<keyword evidence="2" id="KW-0456">Lyase</keyword>
<reference evidence="4" key="1">
    <citation type="journal article" date="2021" name="PeerJ">
        <title>Extensive microbial diversity within the chicken gut microbiome revealed by metagenomics and culture.</title>
        <authorList>
            <person name="Gilroy R."/>
            <person name="Ravi A."/>
            <person name="Getino M."/>
            <person name="Pursley I."/>
            <person name="Horton D.L."/>
            <person name="Alikhan N.F."/>
            <person name="Baker D."/>
            <person name="Gharbi K."/>
            <person name="Hall N."/>
            <person name="Watson M."/>
            <person name="Adriaenssens E.M."/>
            <person name="Foster-Nyarko E."/>
            <person name="Jarju S."/>
            <person name="Secka A."/>
            <person name="Antonio M."/>
            <person name="Oren A."/>
            <person name="Chaudhuri R.R."/>
            <person name="La Ragione R."/>
            <person name="Hildebrand F."/>
            <person name="Pallen M.J."/>
        </authorList>
    </citation>
    <scope>NUCLEOTIDE SEQUENCE</scope>
    <source>
        <strain evidence="4">ChiW4-1371</strain>
    </source>
</reference>
<dbReference type="SUPFAM" id="SSF53639">
    <property type="entry name" value="AraD/HMP-PK domain-like"/>
    <property type="match status" value="1"/>
</dbReference>
<keyword evidence="1" id="KW-0479">Metal-binding</keyword>
<dbReference type="AlphaFoldDB" id="A0A9D2GV58"/>
<protein>
    <submittedName>
        <fullName evidence="4">Class II aldolase/adducin family protein</fullName>
    </submittedName>
</protein>
<proteinExistence type="predicted"/>
<reference evidence="4" key="2">
    <citation type="submission" date="2021-04" db="EMBL/GenBank/DDBJ databases">
        <authorList>
            <person name="Gilroy R."/>
        </authorList>
    </citation>
    <scope>NUCLEOTIDE SEQUENCE</scope>
    <source>
        <strain evidence="4">ChiW4-1371</strain>
    </source>
</reference>
<dbReference type="EMBL" id="DXAQ01000079">
    <property type="protein sequence ID" value="HIZ89305.1"/>
    <property type="molecule type" value="Genomic_DNA"/>
</dbReference>
<dbReference type="GO" id="GO:0005829">
    <property type="term" value="C:cytosol"/>
    <property type="evidence" value="ECO:0007669"/>
    <property type="project" value="TreeGrafter"/>
</dbReference>
<organism evidence="4 5">
    <name type="scientific">Candidatus Mucispirillum faecigallinarum</name>
    <dbReference type="NCBI Taxonomy" id="2838699"/>
    <lineage>
        <taxon>Bacteria</taxon>
        <taxon>Pseudomonadati</taxon>
        <taxon>Deferribacterota</taxon>
        <taxon>Deferribacteres</taxon>
        <taxon>Deferribacterales</taxon>
        <taxon>Mucispirillaceae</taxon>
        <taxon>Mucispirillum</taxon>
    </lineage>
</organism>
<name>A0A9D2GV58_9BACT</name>
<dbReference type="PANTHER" id="PTHR22789:SF0">
    <property type="entry name" value="3-OXO-TETRONATE 4-PHOSPHATE DECARBOXYLASE-RELATED"/>
    <property type="match status" value="1"/>
</dbReference>
<dbReference type="PANTHER" id="PTHR22789">
    <property type="entry name" value="FUCULOSE PHOSPHATE ALDOLASE"/>
    <property type="match status" value="1"/>
</dbReference>
<feature type="domain" description="Class II aldolase/adducin N-terminal" evidence="3">
    <location>
        <begin position="6"/>
        <end position="182"/>
    </location>
</feature>
<sequence>MYNLAADICEIGRRMYQRELVASNDGNISIRVDKDKLLITPTLTSKGFMKAEDIVLIDIDGNILEGSKKPSSEYLLHTTVYKTRDDVHAVVHAHPVTVSAFAITGRAVDMNYMPEAYMSLGYFPVAKYAKPGTDELAKSIEPFIKPCNGCLLANHGAVTWSKDVYSAYYLMEQLEFYCKTSLIAERIGTPNIIPVL</sequence>
<dbReference type="Gene3D" id="3.40.225.10">
    <property type="entry name" value="Class II aldolase/adducin N-terminal domain"/>
    <property type="match status" value="1"/>
</dbReference>
<evidence type="ECO:0000256" key="1">
    <source>
        <dbReference type="ARBA" id="ARBA00022723"/>
    </source>
</evidence>
<evidence type="ECO:0000313" key="5">
    <source>
        <dbReference type="Proteomes" id="UP000824176"/>
    </source>
</evidence>
<dbReference type="InterPro" id="IPR050197">
    <property type="entry name" value="Aldolase_class_II_sugar_metab"/>
</dbReference>
<comment type="caution">
    <text evidence="4">The sequence shown here is derived from an EMBL/GenBank/DDBJ whole genome shotgun (WGS) entry which is preliminary data.</text>
</comment>
<dbReference type="InterPro" id="IPR036409">
    <property type="entry name" value="Aldolase_II/adducin_N_sf"/>
</dbReference>
<dbReference type="SMART" id="SM01007">
    <property type="entry name" value="Aldolase_II"/>
    <property type="match status" value="1"/>
</dbReference>
<gene>
    <name evidence="4" type="ORF">H9804_05110</name>
</gene>
<dbReference type="Pfam" id="PF00596">
    <property type="entry name" value="Aldolase_II"/>
    <property type="match status" value="1"/>
</dbReference>
<dbReference type="GO" id="GO:0016832">
    <property type="term" value="F:aldehyde-lyase activity"/>
    <property type="evidence" value="ECO:0007669"/>
    <property type="project" value="TreeGrafter"/>
</dbReference>
<evidence type="ECO:0000259" key="3">
    <source>
        <dbReference type="SMART" id="SM01007"/>
    </source>
</evidence>
<accession>A0A9D2GV58</accession>
<dbReference type="Proteomes" id="UP000824176">
    <property type="component" value="Unassembled WGS sequence"/>
</dbReference>